<feature type="region of interest" description="Disordered" evidence="1">
    <location>
        <begin position="58"/>
        <end position="86"/>
    </location>
</feature>
<dbReference type="GeneID" id="85318842"/>
<keyword evidence="4" id="KW-1185">Reference proteome</keyword>
<accession>A0AA40DG09</accession>
<dbReference type="Proteomes" id="UP001172101">
    <property type="component" value="Unassembled WGS sequence"/>
</dbReference>
<evidence type="ECO:0000313" key="4">
    <source>
        <dbReference type="Proteomes" id="UP001172101"/>
    </source>
</evidence>
<name>A0AA40DG09_9PEZI</name>
<evidence type="ECO:0000313" key="3">
    <source>
        <dbReference type="EMBL" id="KAK0702094.1"/>
    </source>
</evidence>
<evidence type="ECO:0000256" key="2">
    <source>
        <dbReference type="SAM" id="SignalP"/>
    </source>
</evidence>
<evidence type="ECO:0008006" key="5">
    <source>
        <dbReference type="Google" id="ProtNLM"/>
    </source>
</evidence>
<reference evidence="3" key="1">
    <citation type="submission" date="2023-06" db="EMBL/GenBank/DDBJ databases">
        <title>Genome-scale phylogeny and comparative genomics of the fungal order Sordariales.</title>
        <authorList>
            <consortium name="Lawrence Berkeley National Laboratory"/>
            <person name="Hensen N."/>
            <person name="Bonometti L."/>
            <person name="Westerberg I."/>
            <person name="Brannstrom I.O."/>
            <person name="Guillou S."/>
            <person name="Cros-Aarteil S."/>
            <person name="Calhoun S."/>
            <person name="Haridas S."/>
            <person name="Kuo A."/>
            <person name="Mondo S."/>
            <person name="Pangilinan J."/>
            <person name="Riley R."/>
            <person name="LaButti K."/>
            <person name="Andreopoulos B."/>
            <person name="Lipzen A."/>
            <person name="Chen C."/>
            <person name="Yanf M."/>
            <person name="Daum C."/>
            <person name="Ng V."/>
            <person name="Clum A."/>
            <person name="Steindorff A."/>
            <person name="Ohm R."/>
            <person name="Martin F."/>
            <person name="Silar P."/>
            <person name="Natvig D."/>
            <person name="Lalanne C."/>
            <person name="Gautier V."/>
            <person name="Ament-velasquez S.L."/>
            <person name="Kruys A."/>
            <person name="Hutchinson M.I."/>
            <person name="Powell A.J."/>
            <person name="Barry K."/>
            <person name="Miller A.N."/>
            <person name="Grigoriev I.V."/>
            <person name="Debuchy R."/>
            <person name="Gladieux P."/>
            <person name="Thoren M.H."/>
            <person name="Johannesson H."/>
        </authorList>
    </citation>
    <scope>NUCLEOTIDE SEQUENCE</scope>
    <source>
        <strain evidence="3">SMH2392-1A</strain>
    </source>
</reference>
<feature type="signal peptide" evidence="2">
    <location>
        <begin position="1"/>
        <end position="19"/>
    </location>
</feature>
<evidence type="ECO:0000256" key="1">
    <source>
        <dbReference type="SAM" id="MobiDB-lite"/>
    </source>
</evidence>
<dbReference type="AlphaFoldDB" id="A0AA40DG09"/>
<dbReference type="RefSeq" id="XP_060289758.1">
    <property type="nucleotide sequence ID" value="XM_060435572.1"/>
</dbReference>
<feature type="chain" id="PRO_5041261482" description="Secreted protein" evidence="2">
    <location>
        <begin position="20"/>
        <end position="189"/>
    </location>
</feature>
<keyword evidence="2" id="KW-0732">Signal</keyword>
<gene>
    <name evidence="3" type="ORF">B0T26DRAFT_540826</name>
</gene>
<organism evidence="3 4">
    <name type="scientific">Lasiosphaeria miniovina</name>
    <dbReference type="NCBI Taxonomy" id="1954250"/>
    <lineage>
        <taxon>Eukaryota</taxon>
        <taxon>Fungi</taxon>
        <taxon>Dikarya</taxon>
        <taxon>Ascomycota</taxon>
        <taxon>Pezizomycotina</taxon>
        <taxon>Sordariomycetes</taxon>
        <taxon>Sordariomycetidae</taxon>
        <taxon>Sordariales</taxon>
        <taxon>Lasiosphaeriaceae</taxon>
        <taxon>Lasiosphaeria</taxon>
    </lineage>
</organism>
<comment type="caution">
    <text evidence="3">The sequence shown here is derived from an EMBL/GenBank/DDBJ whole genome shotgun (WGS) entry which is preliminary data.</text>
</comment>
<proteinExistence type="predicted"/>
<dbReference type="EMBL" id="JAUIRO010000009">
    <property type="protein sequence ID" value="KAK0702094.1"/>
    <property type="molecule type" value="Genomic_DNA"/>
</dbReference>
<sequence>MMQFILCFLILLLPSISSSCSCTVLYYTVAVHCIALAKAARCLIRGSKFFLKVPGNKKGVNQQNSSSRKSRQHRCQHQHHQQRQKDIPLPSSLSCLWSRVKKKERRGRAKTSIRNKSKCVSVSVSVREFERVCMCWFCVYVCSVFVSVSLTTANRTNSNNHLPPDVKIKKNPPLTNIHLPFLSPQHAFF</sequence>
<protein>
    <recommendedName>
        <fullName evidence="5">Secreted protein</fullName>
    </recommendedName>
</protein>
<feature type="compositionally biased region" description="Basic residues" evidence="1">
    <location>
        <begin position="68"/>
        <end position="82"/>
    </location>
</feature>